<dbReference type="AlphaFoldDB" id="A0A7H9HWV2"/>
<evidence type="ECO:0000313" key="2">
    <source>
        <dbReference type="EMBL" id="QLQ81783.1"/>
    </source>
</evidence>
<accession>A0A7H9HWV2</accession>
<keyword evidence="3" id="KW-1185">Reference proteome</keyword>
<dbReference type="GO" id="GO:0006274">
    <property type="term" value="P:DNA replication termination"/>
    <property type="evidence" value="ECO:0007669"/>
    <property type="project" value="TreeGrafter"/>
</dbReference>
<name>A0A7H9HWV2_9SACH</name>
<dbReference type="Pfam" id="PF04641">
    <property type="entry name" value="Rtf2"/>
    <property type="match status" value="1"/>
</dbReference>
<dbReference type="PANTHER" id="PTHR12775:SF0">
    <property type="entry name" value="REPLICATION TERMINATION FACTOR 2"/>
    <property type="match status" value="1"/>
</dbReference>
<dbReference type="OrthoDB" id="247013at2759"/>
<gene>
    <name evidence="2" type="ORF">HG537_0G00370</name>
</gene>
<evidence type="ECO:0000313" key="3">
    <source>
        <dbReference type="Proteomes" id="UP000510647"/>
    </source>
</evidence>
<feature type="compositionally biased region" description="Basic residues" evidence="1">
    <location>
        <begin position="148"/>
        <end position="157"/>
    </location>
</feature>
<dbReference type="EMBL" id="CP059273">
    <property type="protein sequence ID" value="QLQ81783.1"/>
    <property type="molecule type" value="Genomic_DNA"/>
</dbReference>
<reference evidence="2 3" key="1">
    <citation type="submission" date="2020-06" db="EMBL/GenBank/DDBJ databases">
        <title>The yeast mating-type switching endonuclease HO is a domesticated member of an unorthodox homing genetic element family.</title>
        <authorList>
            <person name="Coughlan A.Y."/>
            <person name="Lombardi L."/>
            <person name="Braun-Galleani S."/>
            <person name="Martos A.R."/>
            <person name="Galeote V."/>
            <person name="Bigey F."/>
            <person name="Dequin S."/>
            <person name="Byrne K.P."/>
            <person name="Wolfe K.H."/>
        </authorList>
    </citation>
    <scope>NUCLEOTIDE SEQUENCE [LARGE SCALE GENOMIC DNA]</scope>
    <source>
        <strain evidence="2 3">CBS2947</strain>
    </source>
</reference>
<dbReference type="GO" id="GO:0005634">
    <property type="term" value="C:nucleus"/>
    <property type="evidence" value="ECO:0007669"/>
    <property type="project" value="TreeGrafter"/>
</dbReference>
<organism evidence="2 3">
    <name type="scientific">Torulaspora globosa</name>
    <dbReference type="NCBI Taxonomy" id="48254"/>
    <lineage>
        <taxon>Eukaryota</taxon>
        <taxon>Fungi</taxon>
        <taxon>Dikarya</taxon>
        <taxon>Ascomycota</taxon>
        <taxon>Saccharomycotina</taxon>
        <taxon>Saccharomycetes</taxon>
        <taxon>Saccharomycetales</taxon>
        <taxon>Saccharomycetaceae</taxon>
        <taxon>Torulaspora</taxon>
    </lineage>
</organism>
<dbReference type="Proteomes" id="UP000510647">
    <property type="component" value="Chromosome 7"/>
</dbReference>
<sequence>MWKYCRLSNKKLQLPIMSDYKGHLFNKEAILEWLLTPGREDYTDAQIAEFSHIKRLDDVVELHGVEERADTLKCQYGDIALGETNAKLVYVVPCGDVLPRQALSGGRCPQCGASYRESDIITINPTSAKTTKSLQDRMATLHQEMRHHNGKLRKPKRNRMDQTQPTKIRKL</sequence>
<dbReference type="InterPro" id="IPR006735">
    <property type="entry name" value="Rtf2"/>
</dbReference>
<evidence type="ECO:0000256" key="1">
    <source>
        <dbReference type="SAM" id="MobiDB-lite"/>
    </source>
</evidence>
<feature type="region of interest" description="Disordered" evidence="1">
    <location>
        <begin position="145"/>
        <end position="171"/>
    </location>
</feature>
<feature type="compositionally biased region" description="Polar residues" evidence="1">
    <location>
        <begin position="161"/>
        <end position="171"/>
    </location>
</feature>
<protein>
    <recommendedName>
        <fullName evidence="4">Replication termination factor 2</fullName>
    </recommendedName>
</protein>
<dbReference type="PANTHER" id="PTHR12775">
    <property type="entry name" value="PROTEIN C20ORF43 HOMOLOG"/>
    <property type="match status" value="1"/>
</dbReference>
<evidence type="ECO:0008006" key="4">
    <source>
        <dbReference type="Google" id="ProtNLM"/>
    </source>
</evidence>
<proteinExistence type="predicted"/>